<organism evidence="1 2">
    <name type="scientific">Staphylococcus agnetis</name>
    <dbReference type="NCBI Taxonomy" id="985762"/>
    <lineage>
        <taxon>Bacteria</taxon>
        <taxon>Bacillati</taxon>
        <taxon>Bacillota</taxon>
        <taxon>Bacilli</taxon>
        <taxon>Bacillales</taxon>
        <taxon>Staphylococcaceae</taxon>
        <taxon>Staphylococcus</taxon>
    </lineage>
</organism>
<dbReference type="EMBL" id="NEFX01000018">
    <property type="protein sequence ID" value="OTW30505.1"/>
    <property type="molecule type" value="Genomic_DNA"/>
</dbReference>
<evidence type="ECO:0000313" key="1">
    <source>
        <dbReference type="EMBL" id="OTW30505.1"/>
    </source>
</evidence>
<protein>
    <submittedName>
        <fullName evidence="1">Uncharacterized protein</fullName>
    </submittedName>
</protein>
<evidence type="ECO:0000313" key="2">
    <source>
        <dbReference type="Proteomes" id="UP000195208"/>
    </source>
</evidence>
<proteinExistence type="predicted"/>
<name>A0ABX3Z0U0_9STAP</name>
<sequence length="165" mass="18710">MDINTINATVNNSIVQFEGSAYELLIELRQRAIGEIKILLEKELLLGLNENQQNYYVSNEEREFFVSSIDETNYNMTEDEIVQVSDVETSDEINSSLGEQFDLELVNKIQNIADFVGYADKIIKAKGNGEFSSTPVDEIITEFKKINSVKENYGEFVISTGFKTL</sequence>
<accession>A0ABX3Z0U0</accession>
<comment type="caution">
    <text evidence="1">The sequence shown here is derived from an EMBL/GenBank/DDBJ whole genome shotgun (WGS) entry which is preliminary data.</text>
</comment>
<dbReference type="GeneID" id="41072828"/>
<reference evidence="1 2" key="1">
    <citation type="submission" date="2017-04" db="EMBL/GenBank/DDBJ databases">
        <title>Staphylococcus agnetis, a potential pathogen in the broiler production.</title>
        <authorList>
            <person name="Poulsen L."/>
        </authorList>
    </citation>
    <scope>NUCLEOTIDE SEQUENCE [LARGE SCALE GENOMIC DNA]</scope>
    <source>
        <strain evidence="1 2">723_310714_2_2_spleen</strain>
    </source>
</reference>
<dbReference type="Proteomes" id="UP000195208">
    <property type="component" value="Unassembled WGS sequence"/>
</dbReference>
<dbReference type="RefSeq" id="WP_039644984.1">
    <property type="nucleotide sequence ID" value="NZ_JAPTFZ010000006.1"/>
</dbReference>
<gene>
    <name evidence="1" type="ORF">B9M88_09560</name>
</gene>
<keyword evidence="2" id="KW-1185">Reference proteome</keyword>